<accession>A0A2P0VN32</accession>
<keyword evidence="2" id="KW-1185">Reference proteome</keyword>
<sequence>MTTITFNNEGFVINNVHIPHKKFNDAYNFVSLCVIYGTVSNQINWNDLKILVQMYSPRDYIDFYMDHIRTMENQASKRTISGR</sequence>
<dbReference type="Proteomes" id="UP000244773">
    <property type="component" value="Segment"/>
</dbReference>
<organism evidence="1">
    <name type="scientific">Tetraselmis virus 1</name>
    <dbReference type="NCBI Taxonomy" id="2060617"/>
    <lineage>
        <taxon>Viruses</taxon>
        <taxon>Varidnaviria</taxon>
        <taxon>Bamfordvirae</taxon>
        <taxon>Nucleocytoviricota</taxon>
        <taxon>Megaviricetes</taxon>
        <taxon>Imitervirales</taxon>
        <taxon>Allomimiviridae</taxon>
        <taxon>Oceanusvirus</taxon>
        <taxon>Oceanusvirus kaneohense</taxon>
    </lineage>
</organism>
<proteinExistence type="predicted"/>
<gene>
    <name evidence="1" type="ORF">TetV_224</name>
</gene>
<reference evidence="1" key="1">
    <citation type="journal article" date="2018" name="Virology">
        <title>A giant virus infecting green algae encodes key fermentation genes.</title>
        <authorList>
            <person name="Schvarcz C.R."/>
            <person name="Steward G.F."/>
        </authorList>
    </citation>
    <scope>NUCLEOTIDE SEQUENCE [LARGE SCALE GENOMIC DNA]</scope>
</reference>
<evidence type="ECO:0000313" key="1">
    <source>
        <dbReference type="EMBL" id="AUF82316.1"/>
    </source>
</evidence>
<protein>
    <submittedName>
        <fullName evidence="1">Uncharacterized protein</fullName>
    </submittedName>
</protein>
<dbReference type="EMBL" id="KY322437">
    <property type="protein sequence ID" value="AUF82316.1"/>
    <property type="molecule type" value="Genomic_DNA"/>
</dbReference>
<name>A0A2P0VN32_9VIRU</name>
<evidence type="ECO:0000313" key="2">
    <source>
        <dbReference type="Proteomes" id="UP000244773"/>
    </source>
</evidence>